<evidence type="ECO:0000313" key="1">
    <source>
        <dbReference type="EMBL" id="CEL00185.1"/>
    </source>
</evidence>
<proteinExistence type="predicted"/>
<feature type="non-terminal residue" evidence="1">
    <location>
        <position position="83"/>
    </location>
</feature>
<gene>
    <name evidence="1" type="primary">ORF223066</name>
</gene>
<accession>A0A0B7C6V7</accession>
<organism evidence="1">
    <name type="scientific">Arion vulgaris</name>
    <dbReference type="NCBI Taxonomy" id="1028688"/>
    <lineage>
        <taxon>Eukaryota</taxon>
        <taxon>Metazoa</taxon>
        <taxon>Spiralia</taxon>
        <taxon>Lophotrochozoa</taxon>
        <taxon>Mollusca</taxon>
        <taxon>Gastropoda</taxon>
        <taxon>Heterobranchia</taxon>
        <taxon>Euthyneura</taxon>
        <taxon>Panpulmonata</taxon>
        <taxon>Eupulmonata</taxon>
        <taxon>Stylommatophora</taxon>
        <taxon>Helicina</taxon>
        <taxon>Arionoidea</taxon>
        <taxon>Arionidae</taxon>
        <taxon>Arion</taxon>
    </lineage>
</organism>
<sequence length="83" mass="8832">ATISIPDESLDTVSKEIVKTNLVPTIFPSPKTTTSLPVVASGVKPDQFKEAAVLMKSIQSLLPGYKTVIYDLGLSTTEQVLLG</sequence>
<reference evidence="1" key="1">
    <citation type="submission" date="2014-12" db="EMBL/GenBank/DDBJ databases">
        <title>Insight into the proteome of Arion vulgaris.</title>
        <authorList>
            <person name="Aradska J."/>
            <person name="Bulat T."/>
            <person name="Smidak R."/>
            <person name="Sarate P."/>
            <person name="Gangsoo J."/>
            <person name="Sialana F."/>
            <person name="Bilban M."/>
            <person name="Lubec G."/>
        </authorList>
    </citation>
    <scope>NUCLEOTIDE SEQUENCE</scope>
    <source>
        <tissue evidence="1">Skin</tissue>
    </source>
</reference>
<dbReference type="EMBL" id="HACG01053314">
    <property type="protein sequence ID" value="CEL00185.1"/>
    <property type="molecule type" value="Transcribed_RNA"/>
</dbReference>
<protein>
    <submittedName>
        <fullName evidence="1">Uncharacterized protein</fullName>
    </submittedName>
</protein>
<name>A0A0B7C6V7_9EUPU</name>
<feature type="non-terminal residue" evidence="1">
    <location>
        <position position="1"/>
    </location>
</feature>
<dbReference type="AlphaFoldDB" id="A0A0B7C6V7"/>